<evidence type="ECO:0000313" key="5">
    <source>
        <dbReference type="Proteomes" id="UP000018050"/>
    </source>
</evidence>
<dbReference type="InterPro" id="IPR051625">
    <property type="entry name" value="Signaling_Regulatory_Domain"/>
</dbReference>
<feature type="repeat" description="RCC1" evidence="2">
    <location>
        <begin position="389"/>
        <end position="441"/>
    </location>
</feature>
<sequence length="559" mass="57230">MTLAAAAKRSGLFVGHGSLPRLHLAWNFLHFSPTGSGTGIAGAASVLQSAPTRLKSRNSCNSSTTKCSKRNGQSASAICAHSLPRSTQGGAALAVATAGFSVFALGWQGRNSSSSSSSSGSRIAHCASCPSRGSRVYVWGSNIDGQVGVGSALSVSLPVVLSSLPLRPNETVLSLSGGPRHSACVTSEGRVFSWGRGGAGDCGGPSAAEGPQEVLLPLEKGDRPLSVCCGNGFSLVVTEMGCLYTWGSNSHGQCGRPPHEASSDHQELGLSADKSFLKGIDRRDVFGGRARSSPFLPPGKVGGLLATRKVVGASCGDRMCAAVTSDGEVFVWGDARAGGMHGGDRTQEGRPLPHEPRLVPLPAEEEGGPARAVSVACGESHCMALSERGFVYTWGSNFYGQLGLGGGPRTVEGPQLVSALKDQNVVAVACGAQHSLCLTQDGKVFVWGYGKDGQCAEPTHLDVPLPLQVDFGDSSGTPSVGRCTQISGGEGHSLALCGEGKLYVWGRGREGQLGRGGLIESPAASRDVPVEVTLGDSEKVVLAACGGCHTVAATRPSTA</sequence>
<dbReference type="OrthoDB" id="10256179at2759"/>
<proteinExistence type="predicted"/>
<feature type="repeat" description="RCC1" evidence="2">
    <location>
        <begin position="327"/>
        <end position="388"/>
    </location>
</feature>
<gene>
    <name evidence="4" type="ORF">EAH_00044290</name>
</gene>
<dbReference type="PRINTS" id="PR00633">
    <property type="entry name" value="RCCNDNSATION"/>
</dbReference>
<dbReference type="RefSeq" id="XP_013247119.1">
    <property type="nucleotide sequence ID" value="XM_013391665.1"/>
</dbReference>
<feature type="repeat" description="RCC1" evidence="2">
    <location>
        <begin position="241"/>
        <end position="326"/>
    </location>
</feature>
<protein>
    <submittedName>
        <fullName evidence="4">Regulator of chromosome condensation domain-containing protein, putative</fullName>
    </submittedName>
</protein>
<feature type="repeat" description="RCC1" evidence="2">
    <location>
        <begin position="500"/>
        <end position="556"/>
    </location>
</feature>
<dbReference type="PROSITE" id="PS50012">
    <property type="entry name" value="RCC1_3"/>
    <property type="match status" value="7"/>
</dbReference>
<dbReference type="PANTHER" id="PTHR22872">
    <property type="entry name" value="BTK-BINDING PROTEIN-RELATED"/>
    <property type="match status" value="1"/>
</dbReference>
<dbReference type="Proteomes" id="UP000018050">
    <property type="component" value="Unassembled WGS sequence"/>
</dbReference>
<dbReference type="PROSITE" id="PS00626">
    <property type="entry name" value="RCC1_2"/>
    <property type="match status" value="3"/>
</dbReference>
<dbReference type="SUPFAM" id="SSF50985">
    <property type="entry name" value="RCC1/BLIP-II"/>
    <property type="match status" value="1"/>
</dbReference>
<dbReference type="Pfam" id="PF25390">
    <property type="entry name" value="WD40_RLD"/>
    <property type="match status" value="1"/>
</dbReference>
<dbReference type="EMBL" id="HG673495">
    <property type="protein sequence ID" value="CDI83812.1"/>
    <property type="molecule type" value="Genomic_DNA"/>
</dbReference>
<feature type="repeat" description="RCC1" evidence="2">
    <location>
        <begin position="442"/>
        <end position="499"/>
    </location>
</feature>
<reference evidence="4" key="2">
    <citation type="submission" date="2013-10" db="EMBL/GenBank/DDBJ databases">
        <authorList>
            <person name="Aslett M."/>
        </authorList>
    </citation>
    <scope>NUCLEOTIDE SEQUENCE</scope>
    <source>
        <strain evidence="4">Houghton</strain>
    </source>
</reference>
<evidence type="ECO:0000259" key="3">
    <source>
        <dbReference type="Pfam" id="PF25390"/>
    </source>
</evidence>
<dbReference type="Gene3D" id="2.130.10.30">
    <property type="entry name" value="Regulator of chromosome condensation 1/beta-lactamase-inhibitor protein II"/>
    <property type="match status" value="2"/>
</dbReference>
<dbReference type="Pfam" id="PF00415">
    <property type="entry name" value="RCC1"/>
    <property type="match status" value="1"/>
</dbReference>
<organism evidence="4 5">
    <name type="scientific">Eimeria acervulina</name>
    <name type="common">Coccidian parasite</name>
    <dbReference type="NCBI Taxonomy" id="5801"/>
    <lineage>
        <taxon>Eukaryota</taxon>
        <taxon>Sar</taxon>
        <taxon>Alveolata</taxon>
        <taxon>Apicomplexa</taxon>
        <taxon>Conoidasida</taxon>
        <taxon>Coccidia</taxon>
        <taxon>Eucoccidiorida</taxon>
        <taxon>Eimeriorina</taxon>
        <taxon>Eimeriidae</taxon>
        <taxon>Eimeria</taxon>
    </lineage>
</organism>
<dbReference type="GeneID" id="25272499"/>
<name>U6GW49_EIMAC</name>
<dbReference type="VEuPathDB" id="ToxoDB:EAH_00044290"/>
<dbReference type="Pfam" id="PF13540">
    <property type="entry name" value="RCC1_2"/>
    <property type="match status" value="1"/>
</dbReference>
<dbReference type="AlphaFoldDB" id="U6GW49"/>
<dbReference type="InterPro" id="IPR009091">
    <property type="entry name" value="RCC1/BLIP-II"/>
</dbReference>
<accession>U6GW49</accession>
<dbReference type="InterPro" id="IPR000408">
    <property type="entry name" value="Reg_chr_condens"/>
</dbReference>
<evidence type="ECO:0000256" key="2">
    <source>
        <dbReference type="PROSITE-ProRule" id="PRU00235"/>
    </source>
</evidence>
<feature type="repeat" description="RCC1" evidence="2">
    <location>
        <begin position="134"/>
        <end position="188"/>
    </location>
</feature>
<reference evidence="4" key="1">
    <citation type="submission" date="2013-10" db="EMBL/GenBank/DDBJ databases">
        <title>Genomic analysis of the causative agents of coccidiosis in chickens.</title>
        <authorList>
            <person name="Reid A.J."/>
            <person name="Blake D."/>
            <person name="Billington K."/>
            <person name="Browne H."/>
            <person name="Dunn M."/>
            <person name="Hung S."/>
            <person name="Kawahara F."/>
            <person name="Miranda-Saavedra D."/>
            <person name="Mourier T."/>
            <person name="Nagra H."/>
            <person name="Otto T.D."/>
            <person name="Rawlings N."/>
            <person name="Sanchez A."/>
            <person name="Sanders M."/>
            <person name="Subramaniam C."/>
            <person name="Tay Y."/>
            <person name="Dear P."/>
            <person name="Doerig C."/>
            <person name="Gruber A."/>
            <person name="Parkinson J."/>
            <person name="Shirley M."/>
            <person name="Wan K.L."/>
            <person name="Berriman M."/>
            <person name="Tomley F."/>
            <person name="Pain A."/>
        </authorList>
    </citation>
    <scope>NUCLEOTIDE SEQUENCE</scope>
    <source>
        <strain evidence="4">Houghton</strain>
    </source>
</reference>
<feature type="domain" description="RCC1-like" evidence="3">
    <location>
        <begin position="298"/>
        <end position="555"/>
    </location>
</feature>
<keyword evidence="1" id="KW-0677">Repeat</keyword>
<evidence type="ECO:0000256" key="1">
    <source>
        <dbReference type="ARBA" id="ARBA00022737"/>
    </source>
</evidence>
<keyword evidence="5" id="KW-1185">Reference proteome</keyword>
<feature type="repeat" description="RCC1" evidence="2">
    <location>
        <begin position="189"/>
        <end position="240"/>
    </location>
</feature>
<dbReference type="OMA" id="IFVWGTG"/>
<dbReference type="InterPro" id="IPR058923">
    <property type="entry name" value="RCC1-like_dom"/>
</dbReference>
<evidence type="ECO:0000313" key="4">
    <source>
        <dbReference type="EMBL" id="CDI83812.1"/>
    </source>
</evidence>